<keyword evidence="7" id="KW-0812">Transmembrane</keyword>
<dbReference type="PROSITE" id="PS50056">
    <property type="entry name" value="TYR_PHOSPHATASE_2"/>
    <property type="match status" value="1"/>
</dbReference>
<dbReference type="InterPro" id="IPR000242">
    <property type="entry name" value="PTP_cat"/>
</dbReference>
<dbReference type="SMART" id="SM00194">
    <property type="entry name" value="PTPc"/>
    <property type="match status" value="1"/>
</dbReference>
<feature type="transmembrane region" description="Helical" evidence="7">
    <location>
        <begin position="1007"/>
        <end position="1029"/>
    </location>
</feature>
<dbReference type="GO" id="GO:0005886">
    <property type="term" value="C:plasma membrane"/>
    <property type="evidence" value="ECO:0007669"/>
    <property type="project" value="TreeGrafter"/>
</dbReference>
<proteinExistence type="predicted"/>
<feature type="compositionally biased region" description="Polar residues" evidence="6">
    <location>
        <begin position="68"/>
        <end position="82"/>
    </location>
</feature>
<dbReference type="Gene3D" id="3.90.190.10">
    <property type="entry name" value="Protein tyrosine phosphatase superfamily"/>
    <property type="match status" value="1"/>
</dbReference>
<keyword evidence="7" id="KW-1133">Transmembrane helix</keyword>
<gene>
    <name evidence="10" type="ORF">ILUMI_11543</name>
</gene>
<dbReference type="PROSITE" id="PS00383">
    <property type="entry name" value="TYR_PHOSPHATASE_1"/>
    <property type="match status" value="1"/>
</dbReference>
<evidence type="ECO:0000256" key="3">
    <source>
        <dbReference type="ARBA" id="ARBA00022801"/>
    </source>
</evidence>
<evidence type="ECO:0000256" key="5">
    <source>
        <dbReference type="PIRSR" id="PIRSR608356-50"/>
    </source>
</evidence>
<feature type="region of interest" description="Disordered" evidence="6">
    <location>
        <begin position="435"/>
        <end position="468"/>
    </location>
</feature>
<feature type="region of interest" description="Disordered" evidence="6">
    <location>
        <begin position="599"/>
        <end position="624"/>
    </location>
</feature>
<dbReference type="PANTHER" id="PTHR46198">
    <property type="entry name" value="PROTEIN-TYROSINE-PHOSPHATASE"/>
    <property type="match status" value="1"/>
</dbReference>
<feature type="active site" description="Phosphocysteine intermediate" evidence="5">
    <location>
        <position position="1328"/>
    </location>
</feature>
<dbReference type="PRINTS" id="PR00700">
    <property type="entry name" value="PRTYPHPHTASE"/>
</dbReference>
<dbReference type="Pfam" id="PF00102">
    <property type="entry name" value="Y_phosphatase"/>
    <property type="match status" value="1"/>
</dbReference>
<dbReference type="GO" id="GO:0019901">
    <property type="term" value="F:protein kinase binding"/>
    <property type="evidence" value="ECO:0007669"/>
    <property type="project" value="TreeGrafter"/>
</dbReference>
<evidence type="ECO:0000256" key="4">
    <source>
        <dbReference type="ARBA" id="ARBA00022912"/>
    </source>
</evidence>
<dbReference type="InterPro" id="IPR000387">
    <property type="entry name" value="Tyr_Pase_dom"/>
</dbReference>
<dbReference type="InterPro" id="IPR008356">
    <property type="entry name" value="Tyr_Pase_KIM-con"/>
</dbReference>
<feature type="region of interest" description="Disordered" evidence="6">
    <location>
        <begin position="63"/>
        <end position="148"/>
    </location>
</feature>
<feature type="region of interest" description="Disordered" evidence="6">
    <location>
        <begin position="261"/>
        <end position="291"/>
    </location>
</feature>
<feature type="region of interest" description="Disordered" evidence="6">
    <location>
        <begin position="187"/>
        <end position="217"/>
    </location>
</feature>
<feature type="domain" description="Tyrosine specific protein phosphatases" evidence="9">
    <location>
        <begin position="1283"/>
        <end position="1378"/>
    </location>
</feature>
<dbReference type="CDD" id="cd00047">
    <property type="entry name" value="PTPc"/>
    <property type="match status" value="1"/>
</dbReference>
<dbReference type="InterPro" id="IPR029021">
    <property type="entry name" value="Prot-tyrosine_phosphatase-like"/>
</dbReference>
<dbReference type="SMART" id="SM00404">
    <property type="entry name" value="PTPc_motif"/>
    <property type="match status" value="1"/>
</dbReference>
<dbReference type="SUPFAM" id="SSF52799">
    <property type="entry name" value="(Phosphotyrosine protein) phosphatases II"/>
    <property type="match status" value="1"/>
</dbReference>
<feature type="compositionally biased region" description="Basic and acidic residues" evidence="6">
    <location>
        <begin position="605"/>
        <end position="622"/>
    </location>
</feature>
<evidence type="ECO:0000256" key="2">
    <source>
        <dbReference type="ARBA" id="ARBA00022553"/>
    </source>
</evidence>
<evidence type="ECO:0000256" key="7">
    <source>
        <dbReference type="SAM" id="Phobius"/>
    </source>
</evidence>
<dbReference type="GO" id="GO:0004725">
    <property type="term" value="F:protein tyrosine phosphatase activity"/>
    <property type="evidence" value="ECO:0007669"/>
    <property type="project" value="UniProtKB-EC"/>
</dbReference>
<dbReference type="GO" id="GO:0030054">
    <property type="term" value="C:cell junction"/>
    <property type="evidence" value="ECO:0007669"/>
    <property type="project" value="TreeGrafter"/>
</dbReference>
<dbReference type="EC" id="3.1.3.48" evidence="1"/>
<keyword evidence="2" id="KW-0597">Phosphoprotein</keyword>
<reference evidence="10" key="1">
    <citation type="submission" date="2019-08" db="EMBL/GenBank/DDBJ databases">
        <title>The genome of the North American firefly Photinus pyralis.</title>
        <authorList>
            <consortium name="Photinus pyralis genome working group"/>
            <person name="Fallon T.R."/>
            <person name="Sander Lower S.E."/>
            <person name="Weng J.-K."/>
        </authorList>
    </citation>
    <scope>NUCLEOTIDE SEQUENCE</scope>
    <source>
        <strain evidence="10">TRF0915ILg1</strain>
        <tissue evidence="10">Whole body</tissue>
    </source>
</reference>
<keyword evidence="7" id="KW-0472">Membrane</keyword>
<feature type="domain" description="Tyrosine-protein phosphatase" evidence="8">
    <location>
        <begin position="1129"/>
        <end position="1387"/>
    </location>
</feature>
<dbReference type="Proteomes" id="UP000801492">
    <property type="component" value="Unassembled WGS sequence"/>
</dbReference>
<feature type="compositionally biased region" description="Low complexity" evidence="6">
    <location>
        <begin position="769"/>
        <end position="788"/>
    </location>
</feature>
<evidence type="ECO:0000256" key="6">
    <source>
        <dbReference type="SAM" id="MobiDB-lite"/>
    </source>
</evidence>
<evidence type="ECO:0000313" key="11">
    <source>
        <dbReference type="Proteomes" id="UP000801492"/>
    </source>
</evidence>
<sequence>MYSADVDELLEENARPTPCYNEDMLSVQLYRFLLLTGLTLVLVTCSVLDCASTWRHIRQVPPIEASPESGTSQDDISSTNISLKEENIKQDVNSKIEVAEHSQRPITDNEKAEKNEVETKKKPKTETSTEKRTRDNIITVNRTNDNDKDKSIVDKKIENKNATSIEVPSLKIPDLVTVDTKRNSLMKESQKTTSVEHDTITTTEKVPENKEDTSVSRAENGRSLGIDISKYVSPEFHNKNNVYSFSVSPDTEKFTNLHNELPKSTTSRLSTQTSRHTHFGEGITTPTDDDFDKKYQNIEEGVKQKLEYIDHEFPKSDYDFKKSPEEPVNISKIMEEMESNDTIVRLNFTKFRNITSNNSQDETKVHKELDVESGQNVDYSSSYNKTQVYNMPPKDYKNKILTHEEEILSETLPEHSDTKLIQKTVLKPVDTKHLESEASNENIPEIINLKDGTSLTKPPPINQSDNHKSLLSNKIETEVMNPAENSGKVKKWDFSYELTTLTSVVPKSTTERPGQEEGTVYVPYGKDNLINVSKRGSTKFVDTVKITTTTESYANNKSPPTTIVAAKNKLVLVNKQALARKENKTLEQSVLENQVYPLQIPSPNKDQKEEKIINDTTEKSSTTEDSTLPLKLYTVFHSSNSAQTATYNLSSLNDQTETTTIAEDLTVSEASELTTYTTENSIESTTTLDTTPMDDETLIYDTFTELTTDREALEITTVVENSTVSESNVVVSTTTLSPTTSETESAITDTIVKNEDFTTVTYEIDVSTDYSDESYSQESKSSETISSEEGMRESIAPTDAYSQEYSDGNTTAYNYEDSDSTSTNSSDYSTEYDDRASNGRDLKGNANRESFSTIDDNVNNVDLITQSVLDKTSTTEKHLNTTNLTDVSTENESDLKATSDYRDNVIVKHTDTESTTKSLKEITNKLNISNDGEDTSEDTMDDYDFDHLNTSSRKAIEHTDERNSDTTPFIVPLNVSLSETDGTDATTVSENLELGSDDKNEGNGGQIAAIVISCIGAVCLIILAGLLFIMRKRHKRFNYGQRCTPVSLDAYSVDNVSVYNSMRRKGAMRASKRSYGNPAFDDPSSVSHSLNFQGLAKFASDTEGIGKEFEEIPQVTAQTNELPEGCETKNRYANVIPLPETRVFLNAIDSYPNSDYINANYVTGPKSTRGYYIACQAPMQNTVDDFWRMVWEQQSKVILMLTHLFENGTEKCVDYLPPSEVLDCHRLFGDFQVTLKKREVKEKYVISSLQLKNMVSNSWREVTHLWYLGWPEKGVPSEANSLIAFLIEARSYIRAAPSSENGKPKDMINKPFSNGTVNPEQSPVIVHCSPGTGRTGTVIACDIAIREFELARQVDIPKTVYRIRRDRASSVQTKEQYAFIYTVICLYATKLTGGVLDSL</sequence>
<feature type="compositionally biased region" description="Basic and acidic residues" evidence="6">
    <location>
        <begin position="832"/>
        <end position="843"/>
    </location>
</feature>
<feature type="region of interest" description="Disordered" evidence="6">
    <location>
        <begin position="769"/>
        <end position="848"/>
    </location>
</feature>
<keyword evidence="4" id="KW-0904">Protein phosphatase</keyword>
<protein>
    <recommendedName>
        <fullName evidence="1">protein-tyrosine-phosphatase</fullName>
        <ecNumber evidence="1">3.1.3.48</ecNumber>
    </recommendedName>
</protein>
<feature type="compositionally biased region" description="Low complexity" evidence="6">
    <location>
        <begin position="820"/>
        <end position="829"/>
    </location>
</feature>
<evidence type="ECO:0000259" key="9">
    <source>
        <dbReference type="PROSITE" id="PS50056"/>
    </source>
</evidence>
<keyword evidence="3" id="KW-0378">Hydrolase</keyword>
<evidence type="ECO:0000259" key="8">
    <source>
        <dbReference type="PROSITE" id="PS50055"/>
    </source>
</evidence>
<dbReference type="GO" id="GO:0005829">
    <property type="term" value="C:cytosol"/>
    <property type="evidence" value="ECO:0007669"/>
    <property type="project" value="TreeGrafter"/>
</dbReference>
<dbReference type="InterPro" id="IPR016130">
    <property type="entry name" value="Tyr_Pase_AS"/>
</dbReference>
<evidence type="ECO:0000313" key="10">
    <source>
        <dbReference type="EMBL" id="KAF2894630.1"/>
    </source>
</evidence>
<dbReference type="InterPro" id="IPR003595">
    <property type="entry name" value="Tyr_Pase_cat"/>
</dbReference>
<evidence type="ECO:0000256" key="1">
    <source>
        <dbReference type="ARBA" id="ARBA00013064"/>
    </source>
</evidence>
<feature type="compositionally biased region" description="Low complexity" evidence="6">
    <location>
        <begin position="264"/>
        <end position="274"/>
    </location>
</feature>
<keyword evidence="11" id="KW-1185">Reference proteome</keyword>
<accession>A0A8K0G7M1</accession>
<dbReference type="GO" id="GO:0048666">
    <property type="term" value="P:neuron development"/>
    <property type="evidence" value="ECO:0007669"/>
    <property type="project" value="UniProtKB-ARBA"/>
</dbReference>
<dbReference type="EMBL" id="VTPC01006804">
    <property type="protein sequence ID" value="KAF2894630.1"/>
    <property type="molecule type" value="Genomic_DNA"/>
</dbReference>
<dbReference type="GO" id="GO:0007165">
    <property type="term" value="P:signal transduction"/>
    <property type="evidence" value="ECO:0007669"/>
    <property type="project" value="TreeGrafter"/>
</dbReference>
<dbReference type="PANTHER" id="PTHR46198:SF4">
    <property type="entry name" value="PROTEIN-TYROSINE-PHOSPHATASE"/>
    <property type="match status" value="1"/>
</dbReference>
<feature type="compositionally biased region" description="Polar residues" evidence="6">
    <location>
        <begin position="800"/>
        <end position="813"/>
    </location>
</feature>
<organism evidence="10 11">
    <name type="scientific">Ignelater luminosus</name>
    <name type="common">Cucubano</name>
    <name type="synonym">Pyrophorus luminosus</name>
    <dbReference type="NCBI Taxonomy" id="2038154"/>
    <lineage>
        <taxon>Eukaryota</taxon>
        <taxon>Metazoa</taxon>
        <taxon>Ecdysozoa</taxon>
        <taxon>Arthropoda</taxon>
        <taxon>Hexapoda</taxon>
        <taxon>Insecta</taxon>
        <taxon>Pterygota</taxon>
        <taxon>Neoptera</taxon>
        <taxon>Endopterygota</taxon>
        <taxon>Coleoptera</taxon>
        <taxon>Polyphaga</taxon>
        <taxon>Elateriformia</taxon>
        <taxon>Elateroidea</taxon>
        <taxon>Elateridae</taxon>
        <taxon>Agrypninae</taxon>
        <taxon>Pyrophorini</taxon>
        <taxon>Ignelater</taxon>
    </lineage>
</organism>
<comment type="caution">
    <text evidence="10">The sequence shown here is derived from an EMBL/GenBank/DDBJ whole genome shotgun (WGS) entry which is preliminary data.</text>
</comment>
<name>A0A8K0G7M1_IGNLU</name>
<dbReference type="GO" id="GO:0009653">
    <property type="term" value="P:anatomical structure morphogenesis"/>
    <property type="evidence" value="ECO:0007669"/>
    <property type="project" value="UniProtKB-ARBA"/>
</dbReference>
<feature type="compositionally biased region" description="Basic and acidic residues" evidence="6">
    <location>
        <begin position="83"/>
        <end position="135"/>
    </location>
</feature>
<dbReference type="PROSITE" id="PS50055">
    <property type="entry name" value="TYR_PHOSPHATASE_PTP"/>
    <property type="match status" value="1"/>
</dbReference>
<dbReference type="OrthoDB" id="5794147at2759"/>
<dbReference type="FunFam" id="3.90.190.10:FF:000098">
    <property type="entry name" value="Protein-tryrosine phosphatase"/>
    <property type="match status" value="1"/>
</dbReference>
<feature type="compositionally biased region" description="Basic and acidic residues" evidence="6">
    <location>
        <begin position="188"/>
        <end position="214"/>
    </location>
</feature>